<evidence type="ECO:0000313" key="3">
    <source>
        <dbReference type="Proteomes" id="UP001271274"/>
    </source>
</evidence>
<comment type="caution">
    <text evidence="2">The sequence shown here is derived from an EMBL/GenBank/DDBJ whole genome shotgun (WGS) entry which is preliminary data.</text>
</comment>
<keyword evidence="1" id="KW-0472">Membrane</keyword>
<evidence type="ECO:0000256" key="1">
    <source>
        <dbReference type="SAM" id="Phobius"/>
    </source>
</evidence>
<keyword evidence="3" id="KW-1185">Reference proteome</keyword>
<feature type="transmembrane region" description="Helical" evidence="1">
    <location>
        <begin position="71"/>
        <end position="91"/>
    </location>
</feature>
<organism evidence="2 3">
    <name type="scientific">Streptomyces europaeiscabiei</name>
    <dbReference type="NCBI Taxonomy" id="146819"/>
    <lineage>
        <taxon>Bacteria</taxon>
        <taxon>Bacillati</taxon>
        <taxon>Actinomycetota</taxon>
        <taxon>Actinomycetes</taxon>
        <taxon>Kitasatosporales</taxon>
        <taxon>Streptomycetaceae</taxon>
        <taxon>Streptomyces</taxon>
    </lineage>
</organism>
<keyword evidence="1" id="KW-1133">Transmembrane helix</keyword>
<gene>
    <name evidence="2" type="ORF">PV662_17495</name>
</gene>
<accession>A0ABU4NEK9</accession>
<name>A0ABU4NEK9_9ACTN</name>
<evidence type="ECO:0000313" key="2">
    <source>
        <dbReference type="EMBL" id="MDX3701530.1"/>
    </source>
</evidence>
<sequence length="151" mass="16891">MPTPRFTFEQLCDAEDRAQAMRDPHQQLRLAVQQAEGYRTFLSSLTGLLAAVFVLKGQEDLSKLSDCPRRTVIILLIGGFLGLITATWLTVLATHDRPGVEVYSEPNRLLQYEKRRTRTVWALVEASRWLGLLSVLAVATAVIVTWLAPGK</sequence>
<dbReference type="EMBL" id="JARAYU010000005">
    <property type="protein sequence ID" value="MDX3701530.1"/>
    <property type="molecule type" value="Genomic_DNA"/>
</dbReference>
<protein>
    <submittedName>
        <fullName evidence="2">Uncharacterized protein</fullName>
    </submittedName>
</protein>
<proteinExistence type="predicted"/>
<reference evidence="2 3" key="1">
    <citation type="journal article" date="2023" name="Microb. Genom.">
        <title>Mesoterricola silvestris gen. nov., sp. nov., Mesoterricola sediminis sp. nov., Geothrix oryzae sp. nov., Geothrix edaphica sp. nov., Geothrix rubra sp. nov., and Geothrix limicola sp. nov., six novel members of Acidobacteriota isolated from soils.</title>
        <authorList>
            <person name="Weisberg A.J."/>
            <person name="Pearce E."/>
            <person name="Kramer C.G."/>
            <person name="Chang J.H."/>
            <person name="Clarke C.R."/>
        </authorList>
    </citation>
    <scope>NUCLEOTIDE SEQUENCE [LARGE SCALE GENOMIC DNA]</scope>
    <source>
        <strain evidence="2 3">ID09-01A</strain>
    </source>
</reference>
<feature type="transmembrane region" description="Helical" evidence="1">
    <location>
        <begin position="129"/>
        <end position="148"/>
    </location>
</feature>
<dbReference type="RefSeq" id="WP_119580935.1">
    <property type="nucleotide sequence ID" value="NZ_JARAYT010000005.1"/>
</dbReference>
<keyword evidence="1" id="KW-0812">Transmembrane</keyword>
<dbReference type="Proteomes" id="UP001271274">
    <property type="component" value="Unassembled WGS sequence"/>
</dbReference>